<feature type="transmembrane region" description="Helical" evidence="2">
    <location>
        <begin position="178"/>
        <end position="201"/>
    </location>
</feature>
<protein>
    <submittedName>
        <fullName evidence="3">Tetraspanin-18-like</fullName>
    </submittedName>
</protein>
<evidence type="ECO:0000256" key="1">
    <source>
        <dbReference type="SAM" id="MobiDB-lite"/>
    </source>
</evidence>
<feature type="transmembrane region" description="Helical" evidence="2">
    <location>
        <begin position="128"/>
        <end position="149"/>
    </location>
</feature>
<feature type="transmembrane region" description="Helical" evidence="2">
    <location>
        <begin position="12"/>
        <end position="34"/>
    </location>
</feature>
<gene>
    <name evidence="3" type="ORF">F511_30251</name>
</gene>
<feature type="transmembrane region" description="Helical" evidence="2">
    <location>
        <begin position="96"/>
        <end position="116"/>
    </location>
</feature>
<reference evidence="3 4" key="1">
    <citation type="journal article" date="2015" name="Proc. Natl. Acad. Sci. U.S.A.">
        <title>The resurrection genome of Boea hygrometrica: A blueprint for survival of dehydration.</title>
        <authorList>
            <person name="Xiao L."/>
            <person name="Yang G."/>
            <person name="Zhang L."/>
            <person name="Yang X."/>
            <person name="Zhao S."/>
            <person name="Ji Z."/>
            <person name="Zhou Q."/>
            <person name="Hu M."/>
            <person name="Wang Y."/>
            <person name="Chen M."/>
            <person name="Xu Y."/>
            <person name="Jin H."/>
            <person name="Xiao X."/>
            <person name="Hu G."/>
            <person name="Bao F."/>
            <person name="Hu Y."/>
            <person name="Wan P."/>
            <person name="Li L."/>
            <person name="Deng X."/>
            <person name="Kuang T."/>
            <person name="Xiang C."/>
            <person name="Zhu J.K."/>
            <person name="Oliver M.J."/>
            <person name="He Y."/>
        </authorList>
    </citation>
    <scope>NUCLEOTIDE SEQUENCE [LARGE SCALE GENOMIC DNA]</scope>
    <source>
        <strain evidence="4">cv. XS01</strain>
    </source>
</reference>
<sequence length="273" mass="30666">MRTSWCHAVLAFFLKFLNFLQTFIGVSMVIYSAYMLNQWQCNHKDVSFPNLPPPPAVVSFNLNAIGLDFQPLPATWYWRFSHILCFLRDGSKLLRFVHAFMGVGIFLCCITCIGQFAAEALNGCCLCFYALLSTVFVLLELSLVAFISLDHQWQKGLPFDPTGELESLCIFIRRNMDVLQWVGIVVVVIQACFCPCCFYITSASSQSEDDDDIEGDYDYRSRTREPLLPSYSGKACGSPIGDSDIWSSRMRKKYGLNGGGTKPSLLNQSPSSD</sequence>
<dbReference type="Proteomes" id="UP000250235">
    <property type="component" value="Unassembled WGS sequence"/>
</dbReference>
<keyword evidence="4" id="KW-1185">Reference proteome</keyword>
<dbReference type="AlphaFoldDB" id="A0A2Z7B572"/>
<evidence type="ECO:0000313" key="4">
    <source>
        <dbReference type="Proteomes" id="UP000250235"/>
    </source>
</evidence>
<keyword evidence="2" id="KW-0472">Membrane</keyword>
<dbReference type="EMBL" id="KV010021">
    <property type="protein sequence ID" value="KZV28717.1"/>
    <property type="molecule type" value="Genomic_DNA"/>
</dbReference>
<evidence type="ECO:0000256" key="2">
    <source>
        <dbReference type="SAM" id="Phobius"/>
    </source>
</evidence>
<name>A0A2Z7B572_9LAMI</name>
<organism evidence="3 4">
    <name type="scientific">Dorcoceras hygrometricum</name>
    <dbReference type="NCBI Taxonomy" id="472368"/>
    <lineage>
        <taxon>Eukaryota</taxon>
        <taxon>Viridiplantae</taxon>
        <taxon>Streptophyta</taxon>
        <taxon>Embryophyta</taxon>
        <taxon>Tracheophyta</taxon>
        <taxon>Spermatophyta</taxon>
        <taxon>Magnoliopsida</taxon>
        <taxon>eudicotyledons</taxon>
        <taxon>Gunneridae</taxon>
        <taxon>Pentapetalae</taxon>
        <taxon>asterids</taxon>
        <taxon>lamiids</taxon>
        <taxon>Lamiales</taxon>
        <taxon>Gesneriaceae</taxon>
        <taxon>Didymocarpoideae</taxon>
        <taxon>Trichosporeae</taxon>
        <taxon>Loxocarpinae</taxon>
        <taxon>Dorcoceras</taxon>
    </lineage>
</organism>
<accession>A0A2Z7B572</accession>
<evidence type="ECO:0000313" key="3">
    <source>
        <dbReference type="EMBL" id="KZV28717.1"/>
    </source>
</evidence>
<keyword evidence="2" id="KW-0812">Transmembrane</keyword>
<proteinExistence type="predicted"/>
<keyword evidence="2" id="KW-1133">Transmembrane helix</keyword>
<feature type="region of interest" description="Disordered" evidence="1">
    <location>
        <begin position="224"/>
        <end position="245"/>
    </location>
</feature>
<dbReference type="OrthoDB" id="723894at2759"/>